<gene>
    <name evidence="2" type="ORF">S01H4_63108</name>
</gene>
<feature type="non-terminal residue" evidence="2">
    <location>
        <position position="1"/>
    </location>
</feature>
<proteinExistence type="predicted"/>
<dbReference type="AlphaFoldDB" id="X1CT72"/>
<comment type="caution">
    <text evidence="2">The sequence shown here is derived from an EMBL/GenBank/DDBJ whole genome shotgun (WGS) entry which is preliminary data.</text>
</comment>
<reference evidence="2" key="1">
    <citation type="journal article" date="2014" name="Front. Microbiol.">
        <title>High frequency of phylogenetically diverse reductive dehalogenase-homologous genes in deep subseafloor sedimentary metagenomes.</title>
        <authorList>
            <person name="Kawai M."/>
            <person name="Futagami T."/>
            <person name="Toyoda A."/>
            <person name="Takaki Y."/>
            <person name="Nishi S."/>
            <person name="Hori S."/>
            <person name="Arai W."/>
            <person name="Tsubouchi T."/>
            <person name="Morono Y."/>
            <person name="Uchiyama I."/>
            <person name="Ito T."/>
            <person name="Fujiyama A."/>
            <person name="Inagaki F."/>
            <person name="Takami H."/>
        </authorList>
    </citation>
    <scope>NUCLEOTIDE SEQUENCE</scope>
    <source>
        <strain evidence="2">Expedition CK06-06</strain>
    </source>
</reference>
<name>X1CT72_9ZZZZ</name>
<evidence type="ECO:0000313" key="2">
    <source>
        <dbReference type="EMBL" id="GAH11661.1"/>
    </source>
</evidence>
<dbReference type="EMBL" id="BART01037850">
    <property type="protein sequence ID" value="GAH11661.1"/>
    <property type="molecule type" value="Genomic_DNA"/>
</dbReference>
<protein>
    <submittedName>
        <fullName evidence="2">Uncharacterized protein</fullName>
    </submittedName>
</protein>
<accession>X1CT72</accession>
<organism evidence="2">
    <name type="scientific">marine sediment metagenome</name>
    <dbReference type="NCBI Taxonomy" id="412755"/>
    <lineage>
        <taxon>unclassified sequences</taxon>
        <taxon>metagenomes</taxon>
        <taxon>ecological metagenomes</taxon>
    </lineage>
</organism>
<feature type="region of interest" description="Disordered" evidence="1">
    <location>
        <begin position="93"/>
        <end position="126"/>
    </location>
</feature>
<evidence type="ECO:0000256" key="1">
    <source>
        <dbReference type="SAM" id="MobiDB-lite"/>
    </source>
</evidence>
<feature type="non-terminal residue" evidence="2">
    <location>
        <position position="145"/>
    </location>
</feature>
<sequence length="145" mass="16807">ETKVEQTVDQIIELKTDLEYKKGSLQSFQLGLKELTVQLKVSKEIINKEKKNKRELLAKTKGREDRYQKLVNAKQEEERAILARISKLEQTTKGKRYTGRVDKNIPDPNKGGGQEPEPDKVIKPNKNKAVFQWPLRKFVLTQKYG</sequence>